<evidence type="ECO:0000256" key="17">
    <source>
        <dbReference type="SAM" id="MobiDB-lite"/>
    </source>
</evidence>
<dbReference type="InterPro" id="IPR015940">
    <property type="entry name" value="UBA"/>
</dbReference>
<evidence type="ECO:0000256" key="5">
    <source>
        <dbReference type="ARBA" id="ARBA00012485"/>
    </source>
</evidence>
<feature type="compositionally biased region" description="Polar residues" evidence="17">
    <location>
        <begin position="2145"/>
        <end position="2156"/>
    </location>
</feature>
<dbReference type="InterPro" id="IPR002004">
    <property type="entry name" value="PABP_HYD_C"/>
</dbReference>
<evidence type="ECO:0000313" key="22">
    <source>
        <dbReference type="EMBL" id="KAG8192526.1"/>
    </source>
</evidence>
<dbReference type="GO" id="GO:0005737">
    <property type="term" value="C:cytoplasm"/>
    <property type="evidence" value="ECO:0007669"/>
    <property type="project" value="UniProtKB-SubCell"/>
</dbReference>
<feature type="zinc finger region" description="UBR-type" evidence="16">
    <location>
        <begin position="1085"/>
        <end position="1153"/>
    </location>
</feature>
<feature type="active site" description="Glycyl thioester intermediate" evidence="15">
    <location>
        <position position="2805"/>
    </location>
</feature>
<evidence type="ECO:0000256" key="16">
    <source>
        <dbReference type="PROSITE-ProRule" id="PRU00508"/>
    </source>
</evidence>
<dbReference type="InterPro" id="IPR003126">
    <property type="entry name" value="Znf_UBR"/>
</dbReference>
<accession>A0AAV6VA49</accession>
<evidence type="ECO:0000256" key="13">
    <source>
        <dbReference type="ARBA" id="ARBA00023242"/>
    </source>
</evidence>
<evidence type="ECO:0000259" key="21">
    <source>
        <dbReference type="PROSITE" id="PS51309"/>
    </source>
</evidence>
<feature type="region of interest" description="Disordered" evidence="17">
    <location>
        <begin position="1450"/>
        <end position="1552"/>
    </location>
</feature>
<protein>
    <recommendedName>
        <fullName evidence="5">HECT-type E3 ubiquitin transferase</fullName>
        <ecNumber evidence="5">2.3.2.26</ecNumber>
    </recommendedName>
</protein>
<feature type="compositionally biased region" description="Low complexity" evidence="17">
    <location>
        <begin position="2157"/>
        <end position="2186"/>
    </location>
</feature>
<feature type="domain" description="PABC" evidence="21">
    <location>
        <begin position="2423"/>
        <end position="2500"/>
    </location>
</feature>
<feature type="compositionally biased region" description="Polar residues" evidence="17">
    <location>
        <begin position="2059"/>
        <end position="2073"/>
    </location>
</feature>
<reference evidence="22 23" key="1">
    <citation type="journal article" date="2022" name="Nat. Ecol. Evol.">
        <title>A masculinizing supergene underlies an exaggerated male reproductive morph in a spider.</title>
        <authorList>
            <person name="Hendrickx F."/>
            <person name="De Corte Z."/>
            <person name="Sonet G."/>
            <person name="Van Belleghem S.M."/>
            <person name="Kostlbacher S."/>
            <person name="Vangestel C."/>
        </authorList>
    </citation>
    <scope>NUCLEOTIDE SEQUENCE [LARGE SCALE GENOMIC DNA]</scope>
    <source>
        <strain evidence="22">W744_W776</strain>
    </source>
</reference>
<dbReference type="Gene3D" id="1.10.1900.10">
    <property type="entry name" value="c-terminal domain of poly(a) binding protein"/>
    <property type="match status" value="1"/>
</dbReference>
<feature type="region of interest" description="Disordered" evidence="17">
    <location>
        <begin position="2384"/>
        <end position="2443"/>
    </location>
</feature>
<feature type="compositionally biased region" description="Basic and acidic residues" evidence="17">
    <location>
        <begin position="1471"/>
        <end position="1490"/>
    </location>
</feature>
<evidence type="ECO:0000256" key="10">
    <source>
        <dbReference type="ARBA" id="ARBA00022771"/>
    </source>
</evidence>
<dbReference type="FunFam" id="3.30.2410.10:FF:000008">
    <property type="entry name" value="Putative E3 ubiquitin-protein ligase UBR5"/>
    <property type="match status" value="1"/>
</dbReference>
<evidence type="ECO:0000256" key="3">
    <source>
        <dbReference type="ARBA" id="ARBA00004496"/>
    </source>
</evidence>
<organism evidence="22 23">
    <name type="scientific">Oedothorax gibbosus</name>
    <dbReference type="NCBI Taxonomy" id="931172"/>
    <lineage>
        <taxon>Eukaryota</taxon>
        <taxon>Metazoa</taxon>
        <taxon>Ecdysozoa</taxon>
        <taxon>Arthropoda</taxon>
        <taxon>Chelicerata</taxon>
        <taxon>Arachnida</taxon>
        <taxon>Araneae</taxon>
        <taxon>Araneomorphae</taxon>
        <taxon>Entelegynae</taxon>
        <taxon>Araneoidea</taxon>
        <taxon>Linyphiidae</taxon>
        <taxon>Erigoninae</taxon>
        <taxon>Oedothorax</taxon>
    </lineage>
</organism>
<keyword evidence="7" id="KW-0597">Phosphoprotein</keyword>
<dbReference type="SMART" id="SM00119">
    <property type="entry name" value="HECTc"/>
    <property type="match status" value="1"/>
</dbReference>
<dbReference type="InterPro" id="IPR035983">
    <property type="entry name" value="Hect_E3_ubiquitin_ligase"/>
</dbReference>
<dbReference type="SUPFAM" id="SSF63570">
    <property type="entry name" value="PABC (PABP) domain"/>
    <property type="match status" value="1"/>
</dbReference>
<dbReference type="GO" id="GO:0034450">
    <property type="term" value="F:ubiquitin-ubiquitin ligase activity"/>
    <property type="evidence" value="ECO:0007669"/>
    <property type="project" value="TreeGrafter"/>
</dbReference>
<dbReference type="SUPFAM" id="SSF56204">
    <property type="entry name" value="Hect, E3 ligase catalytic domain"/>
    <property type="match status" value="1"/>
</dbReference>
<comment type="pathway">
    <text evidence="4">Protein modification; protein ubiquitination.</text>
</comment>
<feature type="compositionally biased region" description="Basic and acidic residues" evidence="17">
    <location>
        <begin position="2043"/>
        <end position="2055"/>
    </location>
</feature>
<feature type="compositionally biased region" description="Basic and acidic residues" evidence="17">
    <location>
        <begin position="247"/>
        <end position="266"/>
    </location>
</feature>
<dbReference type="Gene3D" id="3.30.2410.10">
    <property type="entry name" value="Hect, E3 ligase catalytic domain"/>
    <property type="match status" value="1"/>
</dbReference>
<evidence type="ECO:0000259" key="18">
    <source>
        <dbReference type="PROSITE" id="PS50030"/>
    </source>
</evidence>
<feature type="region of interest" description="Disordered" evidence="17">
    <location>
        <begin position="1964"/>
        <end position="1993"/>
    </location>
</feature>
<feature type="domain" description="UBR-type" evidence="20">
    <location>
        <begin position="1085"/>
        <end position="1153"/>
    </location>
</feature>
<evidence type="ECO:0000313" key="23">
    <source>
        <dbReference type="Proteomes" id="UP000827092"/>
    </source>
</evidence>
<proteinExistence type="inferred from homology"/>
<comment type="catalytic activity">
    <reaction evidence="1">
        <text>S-ubiquitinyl-[E2 ubiquitin-conjugating enzyme]-L-cysteine + [acceptor protein]-L-lysine = [E2 ubiquitin-conjugating enzyme]-L-cysteine + N(6)-ubiquitinyl-[acceptor protein]-L-lysine.</text>
        <dbReference type="EC" id="2.3.2.26"/>
    </reaction>
</comment>
<keyword evidence="8" id="KW-0808">Transferase</keyword>
<feature type="region of interest" description="Disordered" evidence="17">
    <location>
        <begin position="239"/>
        <end position="266"/>
    </location>
</feature>
<dbReference type="GO" id="GO:0008270">
    <property type="term" value="F:zinc ion binding"/>
    <property type="evidence" value="ECO:0007669"/>
    <property type="project" value="UniProtKB-KW"/>
</dbReference>
<feature type="domain" description="UBA" evidence="18">
    <location>
        <begin position="142"/>
        <end position="184"/>
    </location>
</feature>
<feature type="region of interest" description="Disordered" evidence="17">
    <location>
        <begin position="1197"/>
        <end position="1231"/>
    </location>
</feature>
<feature type="region of interest" description="Disordered" evidence="17">
    <location>
        <begin position="1883"/>
        <end position="1921"/>
    </location>
</feature>
<keyword evidence="23" id="KW-1185">Reference proteome</keyword>
<dbReference type="EMBL" id="JAFNEN010000138">
    <property type="protein sequence ID" value="KAG8192526.1"/>
    <property type="molecule type" value="Genomic_DNA"/>
</dbReference>
<feature type="region of interest" description="Disordered" evidence="17">
    <location>
        <begin position="283"/>
        <end position="308"/>
    </location>
</feature>
<feature type="compositionally biased region" description="Acidic residues" evidence="17">
    <location>
        <begin position="1886"/>
        <end position="1900"/>
    </location>
</feature>
<keyword evidence="6" id="KW-0963">Cytoplasm</keyword>
<dbReference type="PROSITE" id="PS50030">
    <property type="entry name" value="UBA"/>
    <property type="match status" value="1"/>
</dbReference>
<gene>
    <name evidence="22" type="ORF">JTE90_015165</name>
</gene>
<feature type="compositionally biased region" description="Acidic residues" evidence="17">
    <location>
        <begin position="1580"/>
        <end position="1607"/>
    </location>
</feature>
<feature type="compositionally biased region" description="Low complexity" evidence="17">
    <location>
        <begin position="568"/>
        <end position="577"/>
    </location>
</feature>
<dbReference type="EC" id="2.3.2.26" evidence="5"/>
<feature type="compositionally biased region" description="Low complexity" evidence="17">
    <location>
        <begin position="1527"/>
        <end position="1551"/>
    </location>
</feature>
<evidence type="ECO:0000256" key="2">
    <source>
        <dbReference type="ARBA" id="ARBA00004123"/>
    </source>
</evidence>
<dbReference type="Proteomes" id="UP000827092">
    <property type="component" value="Unassembled WGS sequence"/>
</dbReference>
<evidence type="ECO:0000256" key="9">
    <source>
        <dbReference type="ARBA" id="ARBA00022723"/>
    </source>
</evidence>
<evidence type="ECO:0000259" key="20">
    <source>
        <dbReference type="PROSITE" id="PS51157"/>
    </source>
</evidence>
<keyword evidence="12" id="KW-0862">Zinc</keyword>
<evidence type="ECO:0000256" key="12">
    <source>
        <dbReference type="ARBA" id="ARBA00022833"/>
    </source>
</evidence>
<evidence type="ECO:0000256" key="15">
    <source>
        <dbReference type="PROSITE-ProRule" id="PRU00104"/>
    </source>
</evidence>
<evidence type="ECO:0000256" key="14">
    <source>
        <dbReference type="ARBA" id="ARBA00061431"/>
    </source>
</evidence>
<dbReference type="Pfam" id="PF11547">
    <property type="entry name" value="E3_UbLigase_EDD"/>
    <property type="match status" value="1"/>
</dbReference>
<dbReference type="GO" id="GO:0043130">
    <property type="term" value="F:ubiquitin binding"/>
    <property type="evidence" value="ECO:0007669"/>
    <property type="project" value="InterPro"/>
</dbReference>
<dbReference type="PANTHER" id="PTHR46276">
    <property type="entry name" value="E3 UBIQUITIN-PROTEIN LIGASE UBR5"/>
    <property type="match status" value="1"/>
</dbReference>
<keyword evidence="11 15" id="KW-0833">Ubl conjugation pathway</keyword>
<dbReference type="CDD" id="cd14423">
    <property type="entry name" value="CUE_UBR5"/>
    <property type="match status" value="1"/>
</dbReference>
<feature type="region of interest" description="Disordered" evidence="17">
    <location>
        <begin position="2145"/>
        <end position="2210"/>
    </location>
</feature>
<dbReference type="PROSITE" id="PS50237">
    <property type="entry name" value="HECT"/>
    <property type="match status" value="1"/>
</dbReference>
<evidence type="ECO:0000256" key="1">
    <source>
        <dbReference type="ARBA" id="ARBA00000885"/>
    </source>
</evidence>
<evidence type="ECO:0000256" key="4">
    <source>
        <dbReference type="ARBA" id="ARBA00004906"/>
    </source>
</evidence>
<dbReference type="InterPro" id="IPR047503">
    <property type="entry name" value="UBR-box_UBR5"/>
</dbReference>
<feature type="domain" description="HECT" evidence="19">
    <location>
        <begin position="2553"/>
        <end position="2836"/>
    </location>
</feature>
<dbReference type="PROSITE" id="PS51157">
    <property type="entry name" value="ZF_UBR"/>
    <property type="match status" value="1"/>
</dbReference>
<dbReference type="Pfam" id="PF00658">
    <property type="entry name" value="MLLE"/>
    <property type="match status" value="1"/>
</dbReference>
<evidence type="ECO:0000259" key="19">
    <source>
        <dbReference type="PROSITE" id="PS50237"/>
    </source>
</evidence>
<comment type="subcellular location">
    <subcellularLocation>
        <location evidence="3">Cytoplasm</location>
    </subcellularLocation>
    <subcellularLocation>
        <location evidence="2">Nucleus</location>
    </subcellularLocation>
</comment>
<dbReference type="Pfam" id="PF00632">
    <property type="entry name" value="HECT"/>
    <property type="match status" value="1"/>
</dbReference>
<feature type="compositionally biased region" description="Basic and acidic residues" evidence="17">
    <location>
        <begin position="283"/>
        <end position="293"/>
    </location>
</feature>
<dbReference type="SUPFAM" id="SSF50985">
    <property type="entry name" value="RCC1/BLIP-II"/>
    <property type="match status" value="1"/>
</dbReference>
<dbReference type="PANTHER" id="PTHR46276:SF1">
    <property type="entry name" value="E3 UBIQUITIN-PROTEIN LIGASE UBR5"/>
    <property type="match status" value="1"/>
</dbReference>
<feature type="region of interest" description="Disordered" evidence="17">
    <location>
        <begin position="1774"/>
        <end position="1816"/>
    </location>
</feature>
<name>A0AAV6VA49_9ARAC</name>
<dbReference type="InterPro" id="IPR009091">
    <property type="entry name" value="RCC1/BLIP-II"/>
</dbReference>
<dbReference type="CDD" id="cd19675">
    <property type="entry name" value="UBR-box_UBR5"/>
    <property type="match status" value="1"/>
</dbReference>
<feature type="region of interest" description="Disordered" evidence="17">
    <location>
        <begin position="2010"/>
        <end position="2073"/>
    </location>
</feature>
<dbReference type="SMART" id="SM00517">
    <property type="entry name" value="PolyA"/>
    <property type="match status" value="1"/>
</dbReference>
<comment type="similarity">
    <text evidence="14">Belongs to the UBR5 family.</text>
</comment>
<dbReference type="Gene3D" id="3.90.1750.10">
    <property type="entry name" value="Hect, E3 ligase catalytic domains"/>
    <property type="match status" value="2"/>
</dbReference>
<feature type="region of interest" description="Disordered" evidence="17">
    <location>
        <begin position="552"/>
        <end position="599"/>
    </location>
</feature>
<dbReference type="FunFam" id="1.10.8.10:FF:000009">
    <property type="entry name" value="Putative E3 ubiquitin-protein ligase UBR5"/>
    <property type="match status" value="1"/>
</dbReference>
<dbReference type="InterPro" id="IPR000569">
    <property type="entry name" value="HECT_dom"/>
</dbReference>
<dbReference type="Gene3D" id="1.10.8.10">
    <property type="entry name" value="DNA helicase RuvA subunit, C-terminal domain"/>
    <property type="match status" value="1"/>
</dbReference>
<evidence type="ECO:0000256" key="7">
    <source>
        <dbReference type="ARBA" id="ARBA00022553"/>
    </source>
</evidence>
<dbReference type="GO" id="GO:0003723">
    <property type="term" value="F:RNA binding"/>
    <property type="evidence" value="ECO:0007669"/>
    <property type="project" value="InterPro"/>
</dbReference>
<feature type="compositionally biased region" description="Polar residues" evidence="17">
    <location>
        <begin position="2430"/>
        <end position="2443"/>
    </location>
</feature>
<dbReference type="InterPro" id="IPR024725">
    <property type="entry name" value="UBR5_UBA"/>
</dbReference>
<feature type="region of interest" description="Disordered" evidence="17">
    <location>
        <begin position="1573"/>
        <end position="1607"/>
    </location>
</feature>
<dbReference type="InterPro" id="IPR036053">
    <property type="entry name" value="PABP-dom"/>
</dbReference>
<dbReference type="GO" id="GO:0000209">
    <property type="term" value="P:protein polyubiquitination"/>
    <property type="evidence" value="ECO:0007669"/>
    <property type="project" value="TreeGrafter"/>
</dbReference>
<keyword evidence="13" id="KW-0539">Nucleus</keyword>
<feature type="compositionally biased region" description="Basic and acidic residues" evidence="17">
    <location>
        <begin position="2399"/>
        <end position="2408"/>
    </location>
</feature>
<dbReference type="FunFam" id="3.30.2160.10:FF:000006">
    <property type="entry name" value="E3 ubiquitin-protein ligase UBR5 isoform X2"/>
    <property type="match status" value="1"/>
</dbReference>
<evidence type="ECO:0000256" key="11">
    <source>
        <dbReference type="ARBA" id="ARBA00022786"/>
    </source>
</evidence>
<keyword evidence="10" id="KW-0863">Zinc-finger</keyword>
<dbReference type="GO" id="GO:0005634">
    <property type="term" value="C:nucleus"/>
    <property type="evidence" value="ECO:0007669"/>
    <property type="project" value="UniProtKB-SubCell"/>
</dbReference>
<dbReference type="GO" id="GO:0090263">
    <property type="term" value="P:positive regulation of canonical Wnt signaling pathway"/>
    <property type="evidence" value="ECO:0007669"/>
    <property type="project" value="TreeGrafter"/>
</dbReference>
<keyword evidence="9" id="KW-0479">Metal-binding</keyword>
<dbReference type="Gene3D" id="3.30.2160.10">
    <property type="entry name" value="Hect, E3 ligase catalytic domain"/>
    <property type="match status" value="1"/>
</dbReference>
<evidence type="ECO:0000256" key="6">
    <source>
        <dbReference type="ARBA" id="ARBA00022490"/>
    </source>
</evidence>
<sequence length="2889" mass="317444">MSSIHFVVHPLPGSEDQLNERLKEVAERTNRCGYSVPSVLAQLKNAAVTQCVVGPMHVAFLLEDGRICRLAFSVVSDRLDLSKNEAAKALNLKGGSGSSSSNTTTRITAPRNRGRIMRTTAGRGRGGGVIMGSSRPVVPAPYVPEELIAQAQVVLQGKSRNLILRELQRTNLDVNLAVNNLLSRDDEEGEDADDNQDSYMPGDDLISLLDAGIHSDHPSVIIDADAMFSEDMFGYSTLRNRSGSRGRSGERERDADRERERDTMFRLRERQYSGSRRWLETALRDSGASDKSNENVGTPESKKRDISESNPLWLSDELEFWPERPGQCKQFVKMGALYSELVAVTATGQLCQWKWNEAEPYRSEVPLVFHPKTMGLNLNGEQVTLLSACSVRASVVTESGKCATWLDETLNAVSSKLEHTAQIFPEFQQEKIVSLHVCSLYSCIRLESGAIYWWGVAPYNQRKRLWEKARAKSKKQSSSFSSEVVTGAQVCMRNSPMYHSGALAFTNIENVPRVGQLMSAAWNLTDTCHFKVLPPGLSEKKVEKEVKEVVKVENKADRQEMPPPPSPASSTCSEPASSPLPPPKRKHRSSLQARDDCDRKEEEAWPLKDVIFVEDVKNAPVGKVIKVDGVYAAVCFSSPNGSTLPTQFGSSNDDLSNLLSDCRLMRKDELLVVKSGNTPRVPDCFQRTPRKVNISDTSNILSMAVDGQGIHAVVKNSERLSYVLYNISTGKATQDSPFPTDTQSFLGQDTRLISFSISGENETVAVLLDGNSAIYPLSKDCTDSIRDPVWLDLPPARAIGLGVHSLKDVSVGQKNQVAVVVLALEHQTLLPPILKCEQETVRQTLASLERDSGTPFGQNTLQCVLNERCDGNRNIFHAAVTTCFPISNKDNDTGETSGSASLESLDLLSGTVASSGNPRRFVEPVAGVSLREIMRRATTAARNLAGLENRDSDVGIPALGWPPEPVDSSTGNLSPLGGLTSTSLETGERKNAALSILWSLCESPVLKPFLKDLLTARDAQGCTPFMSAVTGRAYPAALVLMDTFLRLAQESSRDAEGRQAFMQPMIYPKAALPDDSPLHVLCYNDTCSFTWTGAEHINQDIFECRTCGLTGSLCCCTECARVCHKGHDCKLKKTSPTAYCDCWEKCKCKALVAGHQASRYQLLNKLIQETDLVTYPNSRGESILLFLVQTVGRQSVEHKQYRPTRPRSSAPRKTPASEISETDMPDHDMEPPRFSRKALERLLNDWNAVKSTILTGWKGEDQSSLKGSYGFLYDEQSYLRLQNGTALLDKFTHCLLTKCTSEMLDTLLTTLIREINDSTKEGRSAEATMVARRFVRSVARIFVVLNVEMVPNSSKKKNASATSQPLTKCKRVFQALITLAVEELCETADALIAPVRLGVARPTAPFSLVTSSNDAVHGSEELFAVDPMMSRNSGGELAVRTTSGLVVESVSSLGVDGSSREREDEDPEVDVMEREVGEDQDHEESERDDAADQSEQDNAAPEQNDEESESDSDSNPDSASYQSNQDTASAQRSTTTGGATAGSDAGTSSGGILKKARKWKLFRSEDQSFVSSVAGHPYFSEDDSAESSNAEDEEESEAGETEPDTEEAFLDEQLERRSNGGSTGPRLNLAPQHMQWALRQRETGRGPIPSGRLGSSGLIYIDPSSLRRASGTTASVSATAVQEGTSTAVTTSVSLARAFAILMRQIADLLTMLQDYHALMPNLGSVLDIAFQDSINLQIYLEIHLRPTWEWLITVMDSTEAQLRFGCALTSGTNPSHSAHPMPASLQTHTRRVRTVESESRAAGSTTDGRRRGNDGVSARRDFLSYALSLMRAHNNEHFDSLPNLDVNALKHIAYVFDGLVYYIRSGMDGSDSEVVREGFNLDSWNDQDENDNEEQEDEGGSNVPMDVDGTDEDAPLSTKGRKHIFFQRSDSTLFLGCPPPDPFSHPLSESLLLADQPHLLQPTSRKEDLFGLPRSGSYATQSESVAPDFPSSGDFEAVPTKLGLSIRSGGASVSGTLNRLPMPVSVRQQRSTTPPLPPPNDDTDKPADSRRPIDDQSNESFSDCSGPSRSGFESQEFAISMTTNNRSASASDQMDFESDGFSSGIPLVESPRAPIIVAAPAKKADEVSPVKSSVIVHAGCIRQPSSASQSPDLHTSSSSYNAAPSPAAEVTISSTSTTATTTSTSGGAMPRDASMGTDPLPGPSYSQSRNLTSMGNMLSHDMLLGRWRLSLELFGRIFVDDVGAEPGSVITDLGGFPVKEMRFRREMEKLRSSQQRDLTLTKVERDRTSILQQTFKELNTQFNNYTRRSSTGTPPLTVSRVKVTFKDEPGEGSGVARSFYTAVAEAVLSSELLPNLENCQVGTRALQYKPTFVTDLIQRLRTREREREKKATLSNSPRMREPKERDPPLALRYDAPMFVVPGEAGSSGQGSNEHLSPHRQQLGQRLYPRVRALTPNLANRVTGMLLELSAPQLLMLLASDDALRQKVDEATDIILSHSRESTSDTLLDMDVFNLGKRSRSDSTNRRSDNEEEEEIDDNCSIFYQPGKRGFYSPRQGKCTAERLNAFRNVGRVIGLCLLQNELCPIYLNRHVIKYIIGKRIGWHDLAFFDPVLYESLRQVVVDAEGKEGNVFSSLDLTFCIDLCIEEGGGNVELVPGGRDIEVTAQNVYDYIRRYAEYRMIRSQEKALDALRSGVYDVLPSSAFDGLTAEDFRLLLNGVGEINVQTLISYTSFNDESAEGADRLLRFKRWFWSIVEKMSNFEKQDLVYFWTGSAALPASEEGFQPMPSITIRPADDQHLPTANTCISRLYIPLYSSKAILRSKLLLAIKTKNFGFVTSHHGSRQQPTLLRRKPPFAKPPSLHLTNALASTCVSDRSPSTLPNPTILGEG</sequence>
<feature type="compositionally biased region" description="Acidic residues" evidence="17">
    <location>
        <begin position="1503"/>
        <end position="1514"/>
    </location>
</feature>
<evidence type="ECO:0000256" key="8">
    <source>
        <dbReference type="ARBA" id="ARBA00022679"/>
    </source>
</evidence>
<dbReference type="PROSITE" id="PS51309">
    <property type="entry name" value="PABC"/>
    <property type="match status" value="1"/>
</dbReference>
<comment type="caution">
    <text evidence="22">The sequence shown here is derived from an EMBL/GenBank/DDBJ whole genome shotgun (WGS) entry which is preliminary data.</text>
</comment>
<dbReference type="SMART" id="SM00396">
    <property type="entry name" value="ZnF_UBR1"/>
    <property type="match status" value="1"/>
</dbReference>